<keyword evidence="2" id="KW-0238">DNA-binding</keyword>
<organism evidence="6 7">
    <name type="scientific">Alterirhizorhabdus solaris</name>
    <dbReference type="NCBI Taxonomy" id="2529389"/>
    <lineage>
        <taxon>Bacteria</taxon>
        <taxon>Pseudomonadati</taxon>
        <taxon>Pseudomonadota</taxon>
        <taxon>Alphaproteobacteria</taxon>
        <taxon>Sphingomonadales</taxon>
        <taxon>Rhizorhabdaceae</taxon>
        <taxon>Alterirhizorhabdus</taxon>
    </lineage>
</organism>
<dbReference type="SMART" id="SM00419">
    <property type="entry name" value="HTH_CRP"/>
    <property type="match status" value="1"/>
</dbReference>
<dbReference type="InterPro" id="IPR036390">
    <property type="entry name" value="WH_DNA-bd_sf"/>
</dbReference>
<keyword evidence="7" id="KW-1185">Reference proteome</keyword>
<dbReference type="InterPro" id="IPR000595">
    <property type="entry name" value="cNMP-bd_dom"/>
</dbReference>
<dbReference type="SMART" id="SM00100">
    <property type="entry name" value="cNMP"/>
    <property type="match status" value="1"/>
</dbReference>
<dbReference type="PROSITE" id="PS51063">
    <property type="entry name" value="HTH_CRP_2"/>
    <property type="match status" value="1"/>
</dbReference>
<dbReference type="EMBL" id="VNIM01000011">
    <property type="protein sequence ID" value="TVV76324.1"/>
    <property type="molecule type" value="Genomic_DNA"/>
</dbReference>
<evidence type="ECO:0000259" key="5">
    <source>
        <dbReference type="PROSITE" id="PS51063"/>
    </source>
</evidence>
<dbReference type="PANTHER" id="PTHR24567">
    <property type="entry name" value="CRP FAMILY TRANSCRIPTIONAL REGULATORY PROTEIN"/>
    <property type="match status" value="1"/>
</dbReference>
<dbReference type="Proteomes" id="UP000318681">
    <property type="component" value="Unassembled WGS sequence"/>
</dbReference>
<evidence type="ECO:0000313" key="7">
    <source>
        <dbReference type="Proteomes" id="UP000318681"/>
    </source>
</evidence>
<dbReference type="Gene3D" id="1.10.10.10">
    <property type="entry name" value="Winged helix-like DNA-binding domain superfamily/Winged helix DNA-binding domain"/>
    <property type="match status" value="1"/>
</dbReference>
<dbReference type="PRINTS" id="PR00034">
    <property type="entry name" value="HTHCRP"/>
</dbReference>
<dbReference type="SUPFAM" id="SSF51206">
    <property type="entry name" value="cAMP-binding domain-like"/>
    <property type="match status" value="1"/>
</dbReference>
<dbReference type="Pfam" id="PF00027">
    <property type="entry name" value="cNMP_binding"/>
    <property type="match status" value="1"/>
</dbReference>
<evidence type="ECO:0000256" key="2">
    <source>
        <dbReference type="ARBA" id="ARBA00023125"/>
    </source>
</evidence>
<keyword evidence="1" id="KW-0805">Transcription regulation</keyword>
<dbReference type="AlphaFoldDB" id="A0A558RAC6"/>
<feature type="domain" description="HTH crp-type" evidence="5">
    <location>
        <begin position="147"/>
        <end position="221"/>
    </location>
</feature>
<dbReference type="InterPro" id="IPR036388">
    <property type="entry name" value="WH-like_DNA-bd_sf"/>
</dbReference>
<dbReference type="SUPFAM" id="SSF46785">
    <property type="entry name" value="Winged helix' DNA-binding domain"/>
    <property type="match status" value="1"/>
</dbReference>
<dbReference type="RefSeq" id="WP_145148612.1">
    <property type="nucleotide sequence ID" value="NZ_VNIM01000011.1"/>
</dbReference>
<dbReference type="InterPro" id="IPR012318">
    <property type="entry name" value="HTH_CRP"/>
</dbReference>
<dbReference type="InterPro" id="IPR018490">
    <property type="entry name" value="cNMP-bd_dom_sf"/>
</dbReference>
<dbReference type="CDD" id="cd00092">
    <property type="entry name" value="HTH_CRP"/>
    <property type="match status" value="1"/>
</dbReference>
<sequence>MTRESSLVARLSGYMDLTAAERDALDWAERREVTLKASEVLLREGSENDMLFIVQSGWLFSSTMLPNGSRQILRFHFPGDVMGTSGIAWLPAVHSLTAVSDCVVAELTRANFARLFREKPRLAGLFYAVAAAEGVALCDRLTSVARLDAMQRVGTLLLDILARLRVTSIGVVRSFDLPLTQTDIGDAVGLTKVHVNRVLGRLEEQGYIERNGRRVTIANEDRLVELTGFVDRYAVVETNWIIEADDRSAATIQPSSGNLDHNSIAFS</sequence>
<reference evidence="6 7" key="1">
    <citation type="submission" date="2019-07" db="EMBL/GenBank/DDBJ databases">
        <title>Sphingomonas solaris sp. nov., isolated from a solar panel from Boston, Massachusetts.</title>
        <authorList>
            <person name="Tanner K."/>
            <person name="Pascual J."/>
            <person name="Mancuso C."/>
            <person name="Pereto J."/>
            <person name="Khalil A."/>
            <person name="Vilanova C."/>
        </authorList>
    </citation>
    <scope>NUCLEOTIDE SEQUENCE [LARGE SCALE GENOMIC DNA]</scope>
    <source>
        <strain evidence="6 7">R4DWN</strain>
    </source>
</reference>
<dbReference type="InterPro" id="IPR050397">
    <property type="entry name" value="Env_Response_Regulators"/>
</dbReference>
<dbReference type="InterPro" id="IPR014710">
    <property type="entry name" value="RmlC-like_jellyroll"/>
</dbReference>
<proteinExistence type="predicted"/>
<dbReference type="CDD" id="cd00038">
    <property type="entry name" value="CAP_ED"/>
    <property type="match status" value="1"/>
</dbReference>
<dbReference type="PANTHER" id="PTHR24567:SF68">
    <property type="entry name" value="DNA-BINDING TRANSCRIPTIONAL DUAL REGULATOR CRP"/>
    <property type="match status" value="1"/>
</dbReference>
<evidence type="ECO:0000256" key="3">
    <source>
        <dbReference type="ARBA" id="ARBA00023163"/>
    </source>
</evidence>
<evidence type="ECO:0000256" key="1">
    <source>
        <dbReference type="ARBA" id="ARBA00023015"/>
    </source>
</evidence>
<dbReference type="GO" id="GO:0003677">
    <property type="term" value="F:DNA binding"/>
    <property type="evidence" value="ECO:0007669"/>
    <property type="project" value="UniProtKB-KW"/>
</dbReference>
<gene>
    <name evidence="6" type="ORF">FOY91_04625</name>
</gene>
<name>A0A558RAC6_9SPHN</name>
<protein>
    <submittedName>
        <fullName evidence="6">Crp/Fnr family transcriptional regulator</fullName>
    </submittedName>
</protein>
<dbReference type="Gene3D" id="2.60.120.10">
    <property type="entry name" value="Jelly Rolls"/>
    <property type="match status" value="1"/>
</dbReference>
<accession>A0A558RAC6</accession>
<dbReference type="OrthoDB" id="6155297at2"/>
<comment type="caution">
    <text evidence="6">The sequence shown here is derived from an EMBL/GenBank/DDBJ whole genome shotgun (WGS) entry which is preliminary data.</text>
</comment>
<feature type="domain" description="Cyclic nucleotide-binding" evidence="4">
    <location>
        <begin position="32"/>
        <end position="116"/>
    </location>
</feature>
<keyword evidence="3" id="KW-0804">Transcription</keyword>
<evidence type="ECO:0000313" key="6">
    <source>
        <dbReference type="EMBL" id="TVV76324.1"/>
    </source>
</evidence>
<dbReference type="PROSITE" id="PS50042">
    <property type="entry name" value="CNMP_BINDING_3"/>
    <property type="match status" value="1"/>
</dbReference>
<dbReference type="GO" id="GO:0005829">
    <property type="term" value="C:cytosol"/>
    <property type="evidence" value="ECO:0007669"/>
    <property type="project" value="TreeGrafter"/>
</dbReference>
<dbReference type="Pfam" id="PF13545">
    <property type="entry name" value="HTH_Crp_2"/>
    <property type="match status" value="1"/>
</dbReference>
<dbReference type="GO" id="GO:0003700">
    <property type="term" value="F:DNA-binding transcription factor activity"/>
    <property type="evidence" value="ECO:0007669"/>
    <property type="project" value="TreeGrafter"/>
</dbReference>
<evidence type="ECO:0000259" key="4">
    <source>
        <dbReference type="PROSITE" id="PS50042"/>
    </source>
</evidence>